<evidence type="ECO:0000256" key="1">
    <source>
        <dbReference type="SAM" id="SignalP"/>
    </source>
</evidence>
<dbReference type="AlphaFoldDB" id="A0AAD7T5C7"/>
<sequence length="143" mass="16891">MSKERRTEIPSRCLSCLLYLVIMPMVWAHRPRPCARELFNLVKGLVLNSTEEALYTPNTTDYEKCSKSILRCFAEEMKVLVYHNPALGEFMLPKRLLKWSLKMKDENEHCPQCEVHDMQPVETFLLMLNKILKQFNDRCQQEP</sequence>
<organism evidence="2 3">
    <name type="scientific">Aldrovandia affinis</name>
    <dbReference type="NCBI Taxonomy" id="143900"/>
    <lineage>
        <taxon>Eukaryota</taxon>
        <taxon>Metazoa</taxon>
        <taxon>Chordata</taxon>
        <taxon>Craniata</taxon>
        <taxon>Vertebrata</taxon>
        <taxon>Euteleostomi</taxon>
        <taxon>Actinopterygii</taxon>
        <taxon>Neopterygii</taxon>
        <taxon>Teleostei</taxon>
        <taxon>Notacanthiformes</taxon>
        <taxon>Halosauridae</taxon>
        <taxon>Aldrovandia</taxon>
    </lineage>
</organism>
<gene>
    <name evidence="2" type="ORF">AAFF_G00037650</name>
</gene>
<dbReference type="Gene3D" id="1.20.1250.70">
    <property type="entry name" value="Interleukin-15/Interleukin-21"/>
    <property type="match status" value="1"/>
</dbReference>
<evidence type="ECO:0000313" key="3">
    <source>
        <dbReference type="Proteomes" id="UP001221898"/>
    </source>
</evidence>
<feature type="chain" id="PRO_5041936099" description="Interleukin" evidence="1">
    <location>
        <begin position="29"/>
        <end position="143"/>
    </location>
</feature>
<comment type="caution">
    <text evidence="2">The sequence shown here is derived from an EMBL/GenBank/DDBJ whole genome shotgun (WGS) entry which is preliminary data.</text>
</comment>
<keyword evidence="3" id="KW-1185">Reference proteome</keyword>
<dbReference type="InterPro" id="IPR009079">
    <property type="entry name" value="4_helix_cytokine-like_core"/>
</dbReference>
<evidence type="ECO:0000313" key="2">
    <source>
        <dbReference type="EMBL" id="KAJ8414563.1"/>
    </source>
</evidence>
<dbReference type="EMBL" id="JAINUG010000012">
    <property type="protein sequence ID" value="KAJ8414563.1"/>
    <property type="molecule type" value="Genomic_DNA"/>
</dbReference>
<keyword evidence="1" id="KW-0732">Signal</keyword>
<proteinExistence type="predicted"/>
<feature type="signal peptide" evidence="1">
    <location>
        <begin position="1"/>
        <end position="28"/>
    </location>
</feature>
<reference evidence="2" key="1">
    <citation type="journal article" date="2023" name="Science">
        <title>Genome structures resolve the early diversification of teleost fishes.</title>
        <authorList>
            <person name="Parey E."/>
            <person name="Louis A."/>
            <person name="Montfort J."/>
            <person name="Bouchez O."/>
            <person name="Roques C."/>
            <person name="Iampietro C."/>
            <person name="Lluch J."/>
            <person name="Castinel A."/>
            <person name="Donnadieu C."/>
            <person name="Desvignes T."/>
            <person name="Floi Bucao C."/>
            <person name="Jouanno E."/>
            <person name="Wen M."/>
            <person name="Mejri S."/>
            <person name="Dirks R."/>
            <person name="Jansen H."/>
            <person name="Henkel C."/>
            <person name="Chen W.J."/>
            <person name="Zahm M."/>
            <person name="Cabau C."/>
            <person name="Klopp C."/>
            <person name="Thompson A.W."/>
            <person name="Robinson-Rechavi M."/>
            <person name="Braasch I."/>
            <person name="Lecointre G."/>
            <person name="Bobe J."/>
            <person name="Postlethwait J.H."/>
            <person name="Berthelot C."/>
            <person name="Roest Crollius H."/>
            <person name="Guiguen Y."/>
        </authorList>
    </citation>
    <scope>NUCLEOTIDE SEQUENCE</scope>
    <source>
        <strain evidence="2">NC1722</strain>
    </source>
</reference>
<evidence type="ECO:0008006" key="4">
    <source>
        <dbReference type="Google" id="ProtNLM"/>
    </source>
</evidence>
<protein>
    <recommendedName>
        <fullName evidence="4">Interleukin</fullName>
    </recommendedName>
</protein>
<accession>A0AAD7T5C7</accession>
<dbReference type="SUPFAM" id="SSF47266">
    <property type="entry name" value="4-helical cytokines"/>
    <property type="match status" value="1"/>
</dbReference>
<dbReference type="Proteomes" id="UP001221898">
    <property type="component" value="Unassembled WGS sequence"/>
</dbReference>
<name>A0AAD7T5C7_9TELE</name>